<organism evidence="1 2">
    <name type="scientific">Quercus lobata</name>
    <name type="common">Valley oak</name>
    <dbReference type="NCBI Taxonomy" id="97700"/>
    <lineage>
        <taxon>Eukaryota</taxon>
        <taxon>Viridiplantae</taxon>
        <taxon>Streptophyta</taxon>
        <taxon>Embryophyta</taxon>
        <taxon>Tracheophyta</taxon>
        <taxon>Spermatophyta</taxon>
        <taxon>Magnoliopsida</taxon>
        <taxon>eudicotyledons</taxon>
        <taxon>Gunneridae</taxon>
        <taxon>Pentapetalae</taxon>
        <taxon>rosids</taxon>
        <taxon>fabids</taxon>
        <taxon>Fagales</taxon>
        <taxon>Fagaceae</taxon>
        <taxon>Quercus</taxon>
    </lineage>
</organism>
<evidence type="ECO:0000313" key="2">
    <source>
        <dbReference type="Proteomes" id="UP000594261"/>
    </source>
</evidence>
<reference evidence="1" key="2">
    <citation type="submission" date="2021-01" db="UniProtKB">
        <authorList>
            <consortium name="EnsemblPlants"/>
        </authorList>
    </citation>
    <scope>IDENTIFICATION</scope>
</reference>
<proteinExistence type="predicted"/>
<sequence>MAVKQDSWLLLAFYFTRKGYCLLYQQVKMESKYLQMLKVYGFCVLLKIKLFHTSRVDPTTIAKLTCLNLEEKMLSVEDLA</sequence>
<keyword evidence="2" id="KW-1185">Reference proteome</keyword>
<protein>
    <submittedName>
        <fullName evidence="1">Uncharacterized protein</fullName>
    </submittedName>
</protein>
<dbReference type="InParanoid" id="A0A7N2R4Q4"/>
<dbReference type="Proteomes" id="UP000594261">
    <property type="component" value="Chromosome 5"/>
</dbReference>
<evidence type="ECO:0000313" key="1">
    <source>
        <dbReference type="EnsemblPlants" id="QL05p031507:mrna"/>
    </source>
</evidence>
<dbReference type="Gramene" id="QL05p031507:mrna">
    <property type="protein sequence ID" value="QL05p031507:mrna"/>
    <property type="gene ID" value="QL05p031507"/>
</dbReference>
<dbReference type="EnsemblPlants" id="QL05p031507:mrna">
    <property type="protein sequence ID" value="QL05p031507:mrna"/>
    <property type="gene ID" value="QL05p031507"/>
</dbReference>
<dbReference type="AlphaFoldDB" id="A0A7N2R4Q4"/>
<dbReference type="EMBL" id="LRBV02000005">
    <property type="status" value="NOT_ANNOTATED_CDS"/>
    <property type="molecule type" value="Genomic_DNA"/>
</dbReference>
<accession>A0A7N2R4Q4</accession>
<reference evidence="1 2" key="1">
    <citation type="journal article" date="2016" name="G3 (Bethesda)">
        <title>First Draft Assembly and Annotation of the Genome of a California Endemic Oak Quercus lobata Nee (Fagaceae).</title>
        <authorList>
            <person name="Sork V.L."/>
            <person name="Fitz-Gibbon S.T."/>
            <person name="Puiu D."/>
            <person name="Crepeau M."/>
            <person name="Gugger P.F."/>
            <person name="Sherman R."/>
            <person name="Stevens K."/>
            <person name="Langley C.H."/>
            <person name="Pellegrini M."/>
            <person name="Salzberg S.L."/>
        </authorList>
    </citation>
    <scope>NUCLEOTIDE SEQUENCE [LARGE SCALE GENOMIC DNA]</scope>
    <source>
        <strain evidence="1 2">cv. SW786</strain>
    </source>
</reference>
<name>A0A7N2R4Q4_QUELO</name>